<reference evidence="1" key="1">
    <citation type="submission" date="2016-01" db="EMBL/GenBank/DDBJ databases">
        <authorList>
            <person name="Regsiter A."/>
            <person name="william w."/>
        </authorList>
    </citation>
    <scope>NUCLEOTIDE SEQUENCE</scope>
    <source>
        <strain evidence="1">NCPPB 1641</strain>
    </source>
</reference>
<dbReference type="Proteomes" id="UP000192140">
    <property type="component" value="Unassembled WGS sequence"/>
</dbReference>
<name>A0A1S7TI61_9HYPH</name>
<organism evidence="1 2">
    <name type="scientific">Agrobacterium deltaense NCPPB 1641</name>
    <dbReference type="NCBI Taxonomy" id="1183425"/>
    <lineage>
        <taxon>Bacteria</taxon>
        <taxon>Pseudomonadati</taxon>
        <taxon>Pseudomonadota</taxon>
        <taxon>Alphaproteobacteria</taxon>
        <taxon>Hyphomicrobiales</taxon>
        <taxon>Rhizobiaceae</taxon>
        <taxon>Rhizobium/Agrobacterium group</taxon>
        <taxon>Agrobacterium</taxon>
    </lineage>
</organism>
<dbReference type="EMBL" id="FCNP01000001">
    <property type="protein sequence ID" value="CVI54293.1"/>
    <property type="molecule type" value="Genomic_DNA"/>
</dbReference>
<keyword evidence="2" id="KW-1185">Reference proteome</keyword>
<proteinExistence type="predicted"/>
<protein>
    <submittedName>
        <fullName evidence="1">Uncharacterized protein</fullName>
    </submittedName>
</protein>
<comment type="caution">
    <text evidence="1">The sequence shown here is derived from an EMBL/GenBank/DDBJ whole genome shotgun (WGS) entry which is preliminary data.</text>
</comment>
<dbReference type="AlphaFoldDB" id="A0A1S7TI61"/>
<evidence type="ECO:0000313" key="1">
    <source>
        <dbReference type="EMBL" id="CVI54293.1"/>
    </source>
</evidence>
<gene>
    <name evidence="1" type="ORF">AGR7A_Cc10001</name>
</gene>
<accession>A0A1S7TI61</accession>
<evidence type="ECO:0000313" key="2">
    <source>
        <dbReference type="Proteomes" id="UP000192140"/>
    </source>
</evidence>
<sequence length="69" mass="8003">MALSRRLWKWFLGSSTKGTTPYRRPRFSHPNRSCPMRSIGQSYRLESDLGPSLTVAAFRNRILHSKQPI</sequence>